<keyword evidence="1" id="KW-0175">Coiled coil</keyword>
<proteinExistence type="predicted"/>
<reference evidence="3 4" key="1">
    <citation type="submission" date="2020-08" db="EMBL/GenBank/DDBJ databases">
        <title>The Agave Microbiome: Exploring the role of microbial communities in plant adaptations to desert environments.</title>
        <authorList>
            <person name="Partida-Martinez L.P."/>
        </authorList>
    </citation>
    <scope>NUCLEOTIDE SEQUENCE [LARGE SCALE GENOMIC DNA]</scope>
    <source>
        <strain evidence="3 4">AS3.12</strain>
    </source>
</reference>
<protein>
    <submittedName>
        <fullName evidence="3">Uncharacterized protein</fullName>
    </submittedName>
</protein>
<dbReference type="Proteomes" id="UP000585437">
    <property type="component" value="Unassembled WGS sequence"/>
</dbReference>
<name>A0A7X0JFT5_9HYPH</name>
<feature type="chain" id="PRO_5030540964" evidence="2">
    <location>
        <begin position="21"/>
        <end position="229"/>
    </location>
</feature>
<keyword evidence="4" id="KW-1185">Reference proteome</keyword>
<evidence type="ECO:0000256" key="1">
    <source>
        <dbReference type="SAM" id="Coils"/>
    </source>
</evidence>
<dbReference type="AlphaFoldDB" id="A0A7X0JFT5"/>
<feature type="signal peptide" evidence="2">
    <location>
        <begin position="1"/>
        <end position="20"/>
    </location>
</feature>
<evidence type="ECO:0000313" key="4">
    <source>
        <dbReference type="Proteomes" id="UP000585437"/>
    </source>
</evidence>
<dbReference type="EMBL" id="JACHBU010000001">
    <property type="protein sequence ID" value="MBB6506798.1"/>
    <property type="molecule type" value="Genomic_DNA"/>
</dbReference>
<feature type="coiled-coil region" evidence="1">
    <location>
        <begin position="46"/>
        <end position="115"/>
    </location>
</feature>
<gene>
    <name evidence="3" type="ORF">F4695_000117</name>
</gene>
<accession>A0A7X0JFT5</accession>
<evidence type="ECO:0000256" key="2">
    <source>
        <dbReference type="SAM" id="SignalP"/>
    </source>
</evidence>
<comment type="caution">
    <text evidence="3">The sequence shown here is derived from an EMBL/GenBank/DDBJ whole genome shotgun (WGS) entry which is preliminary data.</text>
</comment>
<evidence type="ECO:0000313" key="3">
    <source>
        <dbReference type="EMBL" id="MBB6506798.1"/>
    </source>
</evidence>
<organism evidence="3 4">
    <name type="scientific">Rhizobium soli</name>
    <dbReference type="NCBI Taxonomy" id="424798"/>
    <lineage>
        <taxon>Bacteria</taxon>
        <taxon>Pseudomonadati</taxon>
        <taxon>Pseudomonadota</taxon>
        <taxon>Alphaproteobacteria</taxon>
        <taxon>Hyphomicrobiales</taxon>
        <taxon>Rhizobiaceae</taxon>
        <taxon>Rhizobium/Agrobacterium group</taxon>
        <taxon>Rhizobium</taxon>
    </lineage>
</organism>
<dbReference type="RefSeq" id="WP_092660813.1">
    <property type="nucleotide sequence ID" value="NZ_JACHBU010000001.1"/>
</dbReference>
<keyword evidence="2" id="KW-0732">Signal</keyword>
<sequence length="229" mass="25459">MRFRGLIFIPLVFVPASVLARDAQLCADLYRKLHSTPVVIGNTAEMRRYAQDLSQANSDIRKLRVDMRRAGCGGGSIVSFGAAKADQCEPLLEQLQALEENREVLVDERNKARNLSVTGEERGATIVAIRQNACIPSDFQDVAKEEEKERIRVKGIALPKDEEAYSGSITDLRTRKPATVQKVAIDPTPPVPERNYETSAKVRTVGPIFLPEASIDLRHPRENGPQQQQ</sequence>